<dbReference type="Pfam" id="PF12937">
    <property type="entry name" value="F-box-like"/>
    <property type="match status" value="1"/>
</dbReference>
<dbReference type="Proteomes" id="UP000075886">
    <property type="component" value="Unassembled WGS sequence"/>
</dbReference>
<reference evidence="3" key="2">
    <citation type="submission" date="2020-05" db="UniProtKB">
        <authorList>
            <consortium name="EnsemblMetazoa"/>
        </authorList>
    </citation>
    <scope>IDENTIFICATION</scope>
    <source>
        <strain evidence="3">FAR1</strain>
    </source>
</reference>
<evidence type="ECO:0000313" key="3">
    <source>
        <dbReference type="EnsemblMetazoa" id="AFAF016948-PA"/>
    </source>
</evidence>
<evidence type="ECO:0000313" key="4">
    <source>
        <dbReference type="Proteomes" id="UP000075886"/>
    </source>
</evidence>
<dbReference type="SUPFAM" id="SSF81383">
    <property type="entry name" value="F-box domain"/>
    <property type="match status" value="1"/>
</dbReference>
<dbReference type="Gene3D" id="3.80.10.10">
    <property type="entry name" value="Ribonuclease Inhibitor"/>
    <property type="match status" value="1"/>
</dbReference>
<dbReference type="InterPro" id="IPR036047">
    <property type="entry name" value="F-box-like_dom_sf"/>
</dbReference>
<dbReference type="STRING" id="69004.A0A182QU68"/>
<accession>A0A182QU68</accession>
<dbReference type="SUPFAM" id="SSF52047">
    <property type="entry name" value="RNI-like"/>
    <property type="match status" value="1"/>
</dbReference>
<evidence type="ECO:0000256" key="1">
    <source>
        <dbReference type="SAM" id="MobiDB-lite"/>
    </source>
</evidence>
<dbReference type="VEuPathDB" id="VectorBase:AFAF016948"/>
<dbReference type="InterPro" id="IPR001810">
    <property type="entry name" value="F-box_dom"/>
</dbReference>
<protein>
    <recommendedName>
        <fullName evidence="2">F-box domain-containing protein</fullName>
    </recommendedName>
</protein>
<sequence length="395" mass="45303">MDPNDSQNSRPTVKHSSSNNAPAVPQQHSEVGRKRKLSTEHDEVKNEPSAKFPLIDPIVTHNDFPERVTQADDINILDLSDEILLLIFHYLDSNSLLPLSIVCTRLQRLIADKTLWMEADFTTKPLTTSEIQQRIKYLPPATTKILKLRGMTTVYPSEQWNVPTLTRDILSILEDRSPLLEKLELTEAYLDMSEIGINMFPHTLRSLALKKCALSVQNLHTPLMLHQHTRSILSNIYKHLVRLEELTIEYCAWFDTHDLLVLSKLPNLRYLSLRGCANIKECVPYASLATRFGFKKLEVLDLRDTPISDSDVSCFNIVHSLKELRLECPEHLRTERGLHEYNEAERLRVEQLHRIAAPELFQNENPNVGQNEARAEGGGLLRPLSKNECQHRSHH</sequence>
<reference evidence="4" key="1">
    <citation type="submission" date="2014-01" db="EMBL/GenBank/DDBJ databases">
        <title>The Genome Sequence of Anopheles farauti FAR1 (V2).</title>
        <authorList>
            <consortium name="The Broad Institute Genomics Platform"/>
            <person name="Neafsey D.E."/>
            <person name="Besansky N."/>
            <person name="Howell P."/>
            <person name="Walton C."/>
            <person name="Young S.K."/>
            <person name="Zeng Q."/>
            <person name="Gargeya S."/>
            <person name="Fitzgerald M."/>
            <person name="Haas B."/>
            <person name="Abouelleil A."/>
            <person name="Allen A.W."/>
            <person name="Alvarado L."/>
            <person name="Arachchi H.M."/>
            <person name="Berlin A.M."/>
            <person name="Chapman S.B."/>
            <person name="Gainer-Dewar J."/>
            <person name="Goldberg J."/>
            <person name="Griggs A."/>
            <person name="Gujja S."/>
            <person name="Hansen M."/>
            <person name="Howarth C."/>
            <person name="Imamovic A."/>
            <person name="Ireland A."/>
            <person name="Larimer J."/>
            <person name="McCowan C."/>
            <person name="Murphy C."/>
            <person name="Pearson M."/>
            <person name="Poon T.W."/>
            <person name="Priest M."/>
            <person name="Roberts A."/>
            <person name="Saif S."/>
            <person name="Shea T."/>
            <person name="Sisk P."/>
            <person name="Sykes S."/>
            <person name="Wortman J."/>
            <person name="Nusbaum C."/>
            <person name="Birren B."/>
        </authorList>
    </citation>
    <scope>NUCLEOTIDE SEQUENCE [LARGE SCALE GENOMIC DNA]</scope>
    <source>
        <strain evidence="4">FAR1</strain>
    </source>
</reference>
<name>A0A182QU68_9DIPT</name>
<keyword evidence="4" id="KW-1185">Reference proteome</keyword>
<dbReference type="EnsemblMetazoa" id="AFAF016948-RA">
    <property type="protein sequence ID" value="AFAF016948-PA"/>
    <property type="gene ID" value="AFAF016948"/>
</dbReference>
<dbReference type="AlphaFoldDB" id="A0A182QU68"/>
<organism evidence="3 4">
    <name type="scientific">Anopheles farauti</name>
    <dbReference type="NCBI Taxonomy" id="69004"/>
    <lineage>
        <taxon>Eukaryota</taxon>
        <taxon>Metazoa</taxon>
        <taxon>Ecdysozoa</taxon>
        <taxon>Arthropoda</taxon>
        <taxon>Hexapoda</taxon>
        <taxon>Insecta</taxon>
        <taxon>Pterygota</taxon>
        <taxon>Neoptera</taxon>
        <taxon>Endopterygota</taxon>
        <taxon>Diptera</taxon>
        <taxon>Nematocera</taxon>
        <taxon>Culicoidea</taxon>
        <taxon>Culicidae</taxon>
        <taxon>Anophelinae</taxon>
        <taxon>Anopheles</taxon>
    </lineage>
</organism>
<dbReference type="EMBL" id="AXCN02002217">
    <property type="status" value="NOT_ANNOTATED_CDS"/>
    <property type="molecule type" value="Genomic_DNA"/>
</dbReference>
<feature type="region of interest" description="Disordered" evidence="1">
    <location>
        <begin position="1"/>
        <end position="49"/>
    </location>
</feature>
<dbReference type="PROSITE" id="PS50181">
    <property type="entry name" value="FBOX"/>
    <property type="match status" value="1"/>
</dbReference>
<dbReference type="SMART" id="SM00256">
    <property type="entry name" value="FBOX"/>
    <property type="match status" value="1"/>
</dbReference>
<dbReference type="InterPro" id="IPR032675">
    <property type="entry name" value="LRR_dom_sf"/>
</dbReference>
<feature type="compositionally biased region" description="Polar residues" evidence="1">
    <location>
        <begin position="1"/>
        <end position="29"/>
    </location>
</feature>
<proteinExistence type="predicted"/>
<feature type="compositionally biased region" description="Basic and acidic residues" evidence="1">
    <location>
        <begin position="37"/>
        <end position="48"/>
    </location>
</feature>
<evidence type="ECO:0000259" key="2">
    <source>
        <dbReference type="PROSITE" id="PS50181"/>
    </source>
</evidence>
<feature type="domain" description="F-box" evidence="2">
    <location>
        <begin position="73"/>
        <end position="119"/>
    </location>
</feature>
<feature type="region of interest" description="Disordered" evidence="1">
    <location>
        <begin position="360"/>
        <end position="395"/>
    </location>
</feature>